<name>A0ACC6UZL9_9CREN</name>
<organism evidence="1 2">
    <name type="scientific">Thermoproteus sp. AZ2</name>
    <dbReference type="NCBI Taxonomy" id="1609232"/>
    <lineage>
        <taxon>Archaea</taxon>
        <taxon>Thermoproteota</taxon>
        <taxon>Thermoprotei</taxon>
        <taxon>Thermoproteales</taxon>
        <taxon>Thermoproteaceae</taxon>
        <taxon>Thermoproteus</taxon>
    </lineage>
</organism>
<evidence type="ECO:0000313" key="2">
    <source>
        <dbReference type="Proteomes" id="UP000033636"/>
    </source>
</evidence>
<dbReference type="Proteomes" id="UP000033636">
    <property type="component" value="Unassembled WGS sequence"/>
</dbReference>
<keyword evidence="1" id="KW-0436">Ligase</keyword>
<accession>A0ACC6UZL9</accession>
<protein>
    <submittedName>
        <fullName evidence="1">7-cyano-7-deazaguanine synthase</fullName>
        <ecNumber evidence="1">6.3.4.20</ecNumber>
    </submittedName>
</protein>
<dbReference type="EC" id="6.3.4.20" evidence="1"/>
<sequence>MCSIGGVLIFGELDEGRARAIEEKLRSIAIRGSERGRDSFGVVVLKRTGEFLTYKSRESAERALSKAPRLIEPGAVAAIFNNRAEPTTEHIMDKREDDIQPMLGEYIAVSHNGTIANDVELEKKYGLRRKSKIDTAILPPLLEAKWDGTLEGLRSILRDEVVGSYALAVLDRRRPGRVWLAANFKPLYAMWDRELNALFFASFDDYMQDGSSPPWALNPVKRVEPYTAVEAGVDGTWRTASLWRADAEAGDGKKRGRALVVASGGLDSTVAATLLVRQGYDVTLLHFNYRHVAEDPERRAVREIAKFLGVPLIEIDMDFFRVVRRSPLLGDGEINRVDRGREGAEFAHEWVPARNLVFIALAVALAEAWGYDYVATGINLEEAGAYPDNEMEFIRLLNAVMPYATGPQRRVRLLMPVGHLVKHEIVRLGLEIGAPLHLTWSCYDKGPKHCGRCGPCYMRRVAFKINGVRDPVEYDLPPGEEEEFWRGSKPYVVPLPPAARGLAARLHKSLQ</sequence>
<comment type="caution">
    <text evidence="1">The sequence shown here is derived from an EMBL/GenBank/DDBJ whole genome shotgun (WGS) entry which is preliminary data.</text>
</comment>
<dbReference type="EMBL" id="JZWT02000005">
    <property type="protein sequence ID" value="MFB6490185.1"/>
    <property type="molecule type" value="Genomic_DNA"/>
</dbReference>
<evidence type="ECO:0000313" key="1">
    <source>
        <dbReference type="EMBL" id="MFB6490185.1"/>
    </source>
</evidence>
<proteinExistence type="predicted"/>
<reference evidence="1" key="1">
    <citation type="submission" date="2024-07" db="EMBL/GenBank/DDBJ databases">
        <title>Metagenome and Metagenome-Assembled Genomes of Archaea from a hot spring from the geothermal field of Los Azufres, Mexico.</title>
        <authorList>
            <person name="Marin-Paredes R."/>
            <person name="Martinez-Romero E."/>
            <person name="Servin-Garciduenas L.E."/>
        </authorList>
    </citation>
    <scope>NUCLEOTIDE SEQUENCE</scope>
</reference>
<gene>
    <name evidence="1" type="ORF">TU35_002875</name>
</gene>